<keyword evidence="1" id="KW-0813">Transport</keyword>
<keyword evidence="2" id="KW-0472">Membrane</keyword>
<evidence type="ECO:0000256" key="2">
    <source>
        <dbReference type="SAM" id="Phobius"/>
    </source>
</evidence>
<reference evidence="3 4" key="1">
    <citation type="submission" date="2018-05" db="EMBL/GenBank/DDBJ databases">
        <title>Genome sequencing and assembly of the regulated plant pathogen Lachnellula willkommii and related sister species for the development of diagnostic species identification markers.</title>
        <authorList>
            <person name="Giroux E."/>
            <person name="Bilodeau G."/>
        </authorList>
    </citation>
    <scope>NUCLEOTIDE SEQUENCE [LARGE SCALE GENOMIC DNA]</scope>
    <source>
        <strain evidence="3 4">CBS 185.66</strain>
    </source>
</reference>
<evidence type="ECO:0000256" key="1">
    <source>
        <dbReference type="ARBA" id="ARBA00022448"/>
    </source>
</evidence>
<organism evidence="3 4">
    <name type="scientific">Lachnellula hyalina</name>
    <dbReference type="NCBI Taxonomy" id="1316788"/>
    <lineage>
        <taxon>Eukaryota</taxon>
        <taxon>Fungi</taxon>
        <taxon>Dikarya</taxon>
        <taxon>Ascomycota</taxon>
        <taxon>Pezizomycotina</taxon>
        <taxon>Leotiomycetes</taxon>
        <taxon>Helotiales</taxon>
        <taxon>Lachnaceae</taxon>
        <taxon>Lachnellula</taxon>
    </lineage>
</organism>
<feature type="transmembrane region" description="Helical" evidence="2">
    <location>
        <begin position="35"/>
        <end position="52"/>
    </location>
</feature>
<evidence type="ECO:0000313" key="4">
    <source>
        <dbReference type="Proteomes" id="UP000431533"/>
    </source>
</evidence>
<keyword evidence="2" id="KW-0812">Transmembrane</keyword>
<dbReference type="GeneID" id="41981650"/>
<dbReference type="RefSeq" id="XP_031008285.1">
    <property type="nucleotide sequence ID" value="XM_031146435.1"/>
</dbReference>
<keyword evidence="2" id="KW-1133">Transmembrane helix</keyword>
<protein>
    <submittedName>
        <fullName evidence="3">Uncharacterized protein</fullName>
    </submittedName>
</protein>
<dbReference type="GO" id="GO:0005886">
    <property type="term" value="C:plasma membrane"/>
    <property type="evidence" value="ECO:0007669"/>
    <property type="project" value="TreeGrafter"/>
</dbReference>
<dbReference type="PANTHER" id="PTHR46154:SF4">
    <property type="entry name" value="UREA ACTIVE TRANSPORTER"/>
    <property type="match status" value="1"/>
</dbReference>
<dbReference type="PANTHER" id="PTHR46154">
    <property type="match status" value="1"/>
</dbReference>
<dbReference type="Proteomes" id="UP000431533">
    <property type="component" value="Unassembled WGS sequence"/>
</dbReference>
<dbReference type="InterPro" id="IPR038377">
    <property type="entry name" value="Na/Glc_symporter_sf"/>
</dbReference>
<dbReference type="EMBL" id="QGMH01000017">
    <property type="protein sequence ID" value="TVY29498.1"/>
    <property type="molecule type" value="Genomic_DNA"/>
</dbReference>
<dbReference type="AlphaFoldDB" id="A0A8H8U2Y9"/>
<name>A0A8H8U2Y9_9HELO</name>
<sequence>LTCKILEFRHFGGLTGTAALPIKLSAAQDLRRRKLMGKVGAGLMVVLLFMAITSSTSAETIAASPLITFDIYKA</sequence>
<keyword evidence="4" id="KW-1185">Reference proteome</keyword>
<gene>
    <name evidence="3" type="ORF">LHYA1_G001452</name>
</gene>
<dbReference type="InterPro" id="IPR031155">
    <property type="entry name" value="DUR"/>
</dbReference>
<dbReference type="Gene3D" id="1.20.1730.10">
    <property type="entry name" value="Sodium/glucose cotransporter"/>
    <property type="match status" value="1"/>
</dbReference>
<dbReference type="GO" id="GO:0015204">
    <property type="term" value="F:urea transmembrane transporter activity"/>
    <property type="evidence" value="ECO:0007669"/>
    <property type="project" value="InterPro"/>
</dbReference>
<proteinExistence type="predicted"/>
<comment type="caution">
    <text evidence="3">The sequence shown here is derived from an EMBL/GenBank/DDBJ whole genome shotgun (WGS) entry which is preliminary data.</text>
</comment>
<accession>A0A8H8U2Y9</accession>
<feature type="non-terminal residue" evidence="3">
    <location>
        <position position="1"/>
    </location>
</feature>
<evidence type="ECO:0000313" key="3">
    <source>
        <dbReference type="EMBL" id="TVY29498.1"/>
    </source>
</evidence>
<feature type="non-terminal residue" evidence="3">
    <location>
        <position position="74"/>
    </location>
</feature>